<keyword evidence="4" id="KW-1185">Reference proteome</keyword>
<dbReference type="Proteomes" id="UP000199173">
    <property type="component" value="Unassembled WGS sequence"/>
</dbReference>
<evidence type="ECO:0000313" key="4">
    <source>
        <dbReference type="Proteomes" id="UP000198760"/>
    </source>
</evidence>
<organism evidence="2 5">
    <name type="scientific">Kosakonia radicincitans</name>
    <dbReference type="NCBI Taxonomy" id="283686"/>
    <lineage>
        <taxon>Bacteria</taxon>
        <taxon>Pseudomonadati</taxon>
        <taxon>Pseudomonadota</taxon>
        <taxon>Gammaproteobacteria</taxon>
        <taxon>Enterobacterales</taxon>
        <taxon>Enterobacteriaceae</taxon>
        <taxon>Kosakonia</taxon>
    </lineage>
</organism>
<dbReference type="EMBL" id="FPAV01000002">
    <property type="protein sequence ID" value="SFT58115.1"/>
    <property type="molecule type" value="Genomic_DNA"/>
</dbReference>
<evidence type="ECO:0000256" key="1">
    <source>
        <dbReference type="SAM" id="SignalP"/>
    </source>
</evidence>
<evidence type="ECO:0000313" key="3">
    <source>
        <dbReference type="EMBL" id="SFT58115.1"/>
    </source>
</evidence>
<sequence>MTPLNVSRLLRQSTYLLATCCLAIPLMAYADKPNFYVPEACKGKASGAGLENPSDVLPPQVTAYYVDLVTPDIVFLSIDSVSPIPDSKFWSAKINIPPVTKNKNGYKGSFILDVSYTPLLNVFVQKNASSPGVKAFTLPRAATLPKDAELLPVVDVTIYNEDHSATLAGAFVQFHSAALTAAIVGMDDTSPTLTEEADDNGIIKLQCMIFLEGANWVTVYDKDHQYRYDAPLELINPAGALSTTRVTKSGEE</sequence>
<keyword evidence="1" id="KW-0732">Signal</keyword>
<feature type="chain" id="PRO_5043892321" description="P pilus assembly protein, chaperone PapD" evidence="1">
    <location>
        <begin position="31"/>
        <end position="252"/>
    </location>
</feature>
<dbReference type="EMBL" id="FOYJ01000002">
    <property type="protein sequence ID" value="SFR03527.1"/>
    <property type="molecule type" value="Genomic_DNA"/>
</dbReference>
<comment type="caution">
    <text evidence="2">The sequence shown here is derived from an EMBL/GenBank/DDBJ whole genome shotgun (WGS) entry which is preliminary data.</text>
</comment>
<gene>
    <name evidence="3" type="ORF">SAMN03159428_01186</name>
    <name evidence="2" type="ORF">SAMN03159514_01158</name>
</gene>
<name>A0AAX2EP39_9ENTR</name>
<accession>A0AAX2EP39</accession>
<evidence type="ECO:0008006" key="6">
    <source>
        <dbReference type="Google" id="ProtNLM"/>
    </source>
</evidence>
<evidence type="ECO:0000313" key="5">
    <source>
        <dbReference type="Proteomes" id="UP000199173"/>
    </source>
</evidence>
<dbReference type="Proteomes" id="UP000198760">
    <property type="component" value="Unassembled WGS sequence"/>
</dbReference>
<protein>
    <recommendedName>
        <fullName evidence="6">P pilus assembly protein, chaperone PapD</fullName>
    </recommendedName>
</protein>
<proteinExistence type="predicted"/>
<evidence type="ECO:0000313" key="2">
    <source>
        <dbReference type="EMBL" id="SFR03527.1"/>
    </source>
</evidence>
<feature type="signal peptide" evidence="1">
    <location>
        <begin position="1"/>
        <end position="30"/>
    </location>
</feature>
<dbReference type="RefSeq" id="WP_143091364.1">
    <property type="nucleotide sequence ID" value="NZ_FONC01000004.1"/>
</dbReference>
<reference evidence="4 5" key="1">
    <citation type="submission" date="2016-10" db="EMBL/GenBank/DDBJ databases">
        <authorList>
            <person name="Varghese N."/>
            <person name="Submissions S."/>
        </authorList>
    </citation>
    <scope>NUCLEOTIDE SEQUENCE [LARGE SCALE GENOMIC DNA]</scope>
    <source>
        <strain evidence="3 4">NFIX06</strain>
        <strain evidence="2 5">NFIX08</strain>
    </source>
</reference>
<dbReference type="AlphaFoldDB" id="A0AAX2EP39"/>